<evidence type="ECO:0000313" key="2">
    <source>
        <dbReference type="EMBL" id="AZU61397.1"/>
    </source>
</evidence>
<evidence type="ECO:0000313" key="3">
    <source>
        <dbReference type="Proteomes" id="UP000282892"/>
    </source>
</evidence>
<dbReference type="OrthoDB" id="2375575at2"/>
<name>A0A3Q9QRE7_9BACI</name>
<organism evidence="2 3">
    <name type="scientific">Neobacillus mesonae</name>
    <dbReference type="NCBI Taxonomy" id="1193713"/>
    <lineage>
        <taxon>Bacteria</taxon>
        <taxon>Bacillati</taxon>
        <taxon>Bacillota</taxon>
        <taxon>Bacilli</taxon>
        <taxon>Bacillales</taxon>
        <taxon>Bacillaceae</taxon>
        <taxon>Neobacillus</taxon>
    </lineage>
</organism>
<protein>
    <submittedName>
        <fullName evidence="2">DUF420 domain-containing protein</fullName>
    </submittedName>
</protein>
<evidence type="ECO:0000256" key="1">
    <source>
        <dbReference type="SAM" id="Phobius"/>
    </source>
</evidence>
<dbReference type="InterPro" id="IPR013833">
    <property type="entry name" value="Cyt_c_oxidase_su3_a-hlx"/>
</dbReference>
<keyword evidence="1" id="KW-0812">Transmembrane</keyword>
<accession>A0A3Q9QRE7</accession>
<feature type="transmembrane region" description="Helical" evidence="1">
    <location>
        <begin position="41"/>
        <end position="63"/>
    </location>
</feature>
<reference evidence="2 3" key="1">
    <citation type="submission" date="2017-07" db="EMBL/GenBank/DDBJ databases">
        <title>The complete genome sequence of Bacillus mesonae strain H20-5, an efficient strain improving plant abiotic stress resistance.</title>
        <authorList>
            <person name="Kim S.Y."/>
            <person name="Song H."/>
            <person name="Sang M.K."/>
            <person name="Weon H.-Y."/>
            <person name="Song J."/>
        </authorList>
    </citation>
    <scope>NUCLEOTIDE SEQUENCE [LARGE SCALE GENOMIC DNA]</scope>
    <source>
        <strain evidence="2 3">H20-5</strain>
    </source>
</reference>
<dbReference type="InterPro" id="IPR007352">
    <property type="entry name" value="DUF420"/>
</dbReference>
<sequence length="154" mass="17101">MNTLPILPTISTSFIVLSGITVAIGWWQIKQKKIEAHQKTMFLAAVFALIFFIIYASRTIFIGNTSFGGPDHIKIYYTIFLIFHITLATIGAVLGILSLYSGNKNKLSFHRKLGPVTSIVWFFTAITGVAVYLLLYVFYKGGETTSMIKAILGL</sequence>
<dbReference type="KEGG" id="nmk:CHR53_09060"/>
<dbReference type="Pfam" id="PF04238">
    <property type="entry name" value="DUF420"/>
    <property type="match status" value="1"/>
</dbReference>
<dbReference type="Proteomes" id="UP000282892">
    <property type="component" value="Chromosome"/>
</dbReference>
<feature type="transmembrane region" description="Helical" evidence="1">
    <location>
        <begin position="75"/>
        <end position="99"/>
    </location>
</feature>
<feature type="transmembrane region" description="Helical" evidence="1">
    <location>
        <begin position="119"/>
        <end position="139"/>
    </location>
</feature>
<dbReference type="Gene3D" id="1.20.120.80">
    <property type="entry name" value="Cytochrome c oxidase, subunit III, four-helix bundle"/>
    <property type="match status" value="1"/>
</dbReference>
<keyword evidence="3" id="KW-1185">Reference proteome</keyword>
<dbReference type="PANTHER" id="PTHR37692">
    <property type="entry name" value="HYPOTHETICAL MEMBRANE SPANNING PROTEIN"/>
    <property type="match status" value="1"/>
</dbReference>
<feature type="transmembrane region" description="Helical" evidence="1">
    <location>
        <begin position="6"/>
        <end position="29"/>
    </location>
</feature>
<proteinExistence type="predicted"/>
<dbReference type="EMBL" id="CP022572">
    <property type="protein sequence ID" value="AZU61397.1"/>
    <property type="molecule type" value="Genomic_DNA"/>
</dbReference>
<dbReference type="AlphaFoldDB" id="A0A3Q9QRE7"/>
<dbReference type="GO" id="GO:0004129">
    <property type="term" value="F:cytochrome-c oxidase activity"/>
    <property type="evidence" value="ECO:0007669"/>
    <property type="project" value="InterPro"/>
</dbReference>
<dbReference type="RefSeq" id="WP_066395601.1">
    <property type="nucleotide sequence ID" value="NZ_CP022572.1"/>
</dbReference>
<keyword evidence="1" id="KW-0472">Membrane</keyword>
<dbReference type="GO" id="GO:0016020">
    <property type="term" value="C:membrane"/>
    <property type="evidence" value="ECO:0007669"/>
    <property type="project" value="InterPro"/>
</dbReference>
<dbReference type="GO" id="GO:0022904">
    <property type="term" value="P:respiratory electron transport chain"/>
    <property type="evidence" value="ECO:0007669"/>
    <property type="project" value="InterPro"/>
</dbReference>
<dbReference type="PANTHER" id="PTHR37692:SF1">
    <property type="entry name" value="DUF420 DOMAIN-CONTAINING PROTEIN"/>
    <property type="match status" value="1"/>
</dbReference>
<dbReference type="STRING" id="1193713.GCA_001636315_04250"/>
<gene>
    <name evidence="2" type="ORF">CHR53_09060</name>
</gene>
<keyword evidence="1" id="KW-1133">Transmembrane helix</keyword>